<protein>
    <submittedName>
        <fullName evidence="1">Uncharacterized protein</fullName>
    </submittedName>
</protein>
<organism evidence="1 2">
    <name type="scientific">Stylosanthes scabra</name>
    <dbReference type="NCBI Taxonomy" id="79078"/>
    <lineage>
        <taxon>Eukaryota</taxon>
        <taxon>Viridiplantae</taxon>
        <taxon>Streptophyta</taxon>
        <taxon>Embryophyta</taxon>
        <taxon>Tracheophyta</taxon>
        <taxon>Spermatophyta</taxon>
        <taxon>Magnoliopsida</taxon>
        <taxon>eudicotyledons</taxon>
        <taxon>Gunneridae</taxon>
        <taxon>Pentapetalae</taxon>
        <taxon>rosids</taxon>
        <taxon>fabids</taxon>
        <taxon>Fabales</taxon>
        <taxon>Fabaceae</taxon>
        <taxon>Papilionoideae</taxon>
        <taxon>50 kb inversion clade</taxon>
        <taxon>dalbergioids sensu lato</taxon>
        <taxon>Dalbergieae</taxon>
        <taxon>Pterocarpus clade</taxon>
        <taxon>Stylosanthes</taxon>
    </lineage>
</organism>
<gene>
    <name evidence="1" type="ORF">PIB30_033608</name>
</gene>
<reference evidence="1 2" key="1">
    <citation type="journal article" date="2023" name="Plants (Basel)">
        <title>Bridging the Gap: Combining Genomics and Transcriptomics Approaches to Understand Stylosanthes scabra, an Orphan Legume from the Brazilian Caatinga.</title>
        <authorList>
            <person name="Ferreira-Neto J.R.C."/>
            <person name="da Silva M.D."/>
            <person name="Binneck E."/>
            <person name="de Melo N.F."/>
            <person name="da Silva R.H."/>
            <person name="de Melo A.L.T.M."/>
            <person name="Pandolfi V."/>
            <person name="Bustamante F.O."/>
            <person name="Brasileiro-Vidal A.C."/>
            <person name="Benko-Iseppon A.M."/>
        </authorList>
    </citation>
    <scope>NUCLEOTIDE SEQUENCE [LARGE SCALE GENOMIC DNA]</scope>
    <source>
        <tissue evidence="1">Leaves</tissue>
    </source>
</reference>
<evidence type="ECO:0000313" key="1">
    <source>
        <dbReference type="EMBL" id="MED6219193.1"/>
    </source>
</evidence>
<proteinExistence type="predicted"/>
<dbReference type="EMBL" id="JASCZI010272013">
    <property type="protein sequence ID" value="MED6219193.1"/>
    <property type="molecule type" value="Genomic_DNA"/>
</dbReference>
<name>A0ABU6ZC78_9FABA</name>
<sequence length="134" mass="14942">MRGEVVVANSETMEAVISLEEIVQFIPEECGVKEEELQIVFNNRNIIDWLNDKEGTSWEMRNVRNMTLNVGHLTLNIGVRYCLGAGNEEVQEYYVKQGTLVGGGVLNGDIEGDCSKPTTTMNLFPLMGQVSQMI</sequence>
<keyword evidence="2" id="KW-1185">Reference proteome</keyword>
<comment type="caution">
    <text evidence="1">The sequence shown here is derived from an EMBL/GenBank/DDBJ whole genome shotgun (WGS) entry which is preliminary data.</text>
</comment>
<dbReference type="Proteomes" id="UP001341840">
    <property type="component" value="Unassembled WGS sequence"/>
</dbReference>
<evidence type="ECO:0000313" key="2">
    <source>
        <dbReference type="Proteomes" id="UP001341840"/>
    </source>
</evidence>
<accession>A0ABU6ZC78</accession>